<dbReference type="AlphaFoldDB" id="K8Y349"/>
<organism evidence="1 2">
    <name type="scientific">Leptospira santarosai serovar Shermani str. LT 821</name>
    <dbReference type="NCBI Taxonomy" id="758847"/>
    <lineage>
        <taxon>Bacteria</taxon>
        <taxon>Pseudomonadati</taxon>
        <taxon>Spirochaetota</taxon>
        <taxon>Spirochaetia</taxon>
        <taxon>Leptospirales</taxon>
        <taxon>Leptospiraceae</taxon>
        <taxon>Leptospira</taxon>
    </lineage>
</organism>
<proteinExistence type="predicted"/>
<evidence type="ECO:0000313" key="2">
    <source>
        <dbReference type="Proteomes" id="UP000035800"/>
    </source>
</evidence>
<gene>
    <name evidence="1" type="ORF">LSS_04611</name>
</gene>
<name>K8Y349_9LEPT</name>
<reference evidence="1 2" key="2">
    <citation type="journal article" date="2014" name="Emerg. Microbes Infect.">
        <title>Potential impact on kidney infection: a whole-genome analysis of Leptospira santarosai serovar Shermani.</title>
        <authorList>
            <person name="Chou L.F."/>
            <person name="Chen T.W."/>
            <person name="Ko Y.C."/>
            <person name="Pan M.J."/>
            <person name="Tian Y.C."/>
            <person name="Chiu C.H."/>
            <person name="Tang P."/>
            <person name="Hung C.C."/>
            <person name="Yang C.W."/>
        </authorList>
    </citation>
    <scope>NUCLEOTIDE SEQUENCE</scope>
    <source>
        <strain evidence="1 2">LT 821</strain>
    </source>
</reference>
<protein>
    <submittedName>
        <fullName evidence="1">Uncharacterized protein</fullName>
    </submittedName>
</protein>
<reference evidence="1 2" key="1">
    <citation type="journal article" date="2012" name="Gene">
        <title>Sequence of Leptospira santarosai serovar Shermani genome and prediction of virulence-associated genes.</title>
        <authorList>
            <person name="Chou L.F."/>
            <person name="Chen Y.T."/>
            <person name="Lu C.W."/>
            <person name="Ko Y.C."/>
            <person name="Tang C.Y."/>
            <person name="Pan M.J."/>
            <person name="Tian Y.C."/>
            <person name="Chiu C.H."/>
            <person name="Hung C.C."/>
            <person name="Yang C.W."/>
        </authorList>
    </citation>
    <scope>NUCLEOTIDE SEQUENCE [LARGE SCALE GENOMIC DNA]</scope>
    <source>
        <strain evidence="1">LT 821</strain>
    </source>
</reference>
<evidence type="ECO:0000313" key="1">
    <source>
        <dbReference type="EMBL" id="EKT87894.1"/>
    </source>
</evidence>
<dbReference type="Proteomes" id="UP000035800">
    <property type="component" value="Chromosome I"/>
</dbReference>
<dbReference type="EMBL" id="CP006694">
    <property type="protein sequence ID" value="EKT87894.1"/>
    <property type="molecule type" value="Genomic_DNA"/>
</dbReference>
<accession>K8Y349</accession>
<dbReference type="KEGG" id="lst:LSS_04611"/>
<sequence length="88" mass="10249">MNCFIRAVSKTLKNRLSMFIAYPKAKLQIKVATGLFDSVKSRISHSELSYVQEAYESKDHSMVLRTVLNLIRYSFLKFEHSFLDKSKN</sequence>